<keyword evidence="1" id="KW-0812">Transmembrane</keyword>
<sequence>MIFMFIVGFIGAPLTQSSYDPVTLLVVGAIFGFLFSLIIPKITAHSVKDDSVYSK</sequence>
<keyword evidence="3" id="KW-1185">Reference proteome</keyword>
<dbReference type="EMBL" id="AZDU01000005">
    <property type="protein sequence ID" value="KRL03329.1"/>
    <property type="molecule type" value="Genomic_DNA"/>
</dbReference>
<accession>A0A0R1M649</accession>
<reference evidence="2 3" key="1">
    <citation type="journal article" date="2015" name="Genome Announc.">
        <title>Expanding the biotechnology potential of lactobacilli through comparative genomics of 213 strains and associated genera.</title>
        <authorList>
            <person name="Sun Z."/>
            <person name="Harris H.M."/>
            <person name="McCann A."/>
            <person name="Guo C."/>
            <person name="Argimon S."/>
            <person name="Zhang W."/>
            <person name="Yang X."/>
            <person name="Jeffery I.B."/>
            <person name="Cooney J.C."/>
            <person name="Kagawa T.F."/>
            <person name="Liu W."/>
            <person name="Song Y."/>
            <person name="Salvetti E."/>
            <person name="Wrobel A."/>
            <person name="Rasinkangas P."/>
            <person name="Parkhill J."/>
            <person name="Rea M.C."/>
            <person name="O'Sullivan O."/>
            <person name="Ritari J."/>
            <person name="Douillard F.P."/>
            <person name="Paul Ross R."/>
            <person name="Yang R."/>
            <person name="Briner A.E."/>
            <person name="Felis G.E."/>
            <person name="de Vos W.M."/>
            <person name="Barrangou R."/>
            <person name="Klaenhammer T.R."/>
            <person name="Caufield P.W."/>
            <person name="Cui Y."/>
            <person name="Zhang H."/>
            <person name="O'Toole P.W."/>
        </authorList>
    </citation>
    <scope>NUCLEOTIDE SEQUENCE [LARGE SCALE GENOMIC DNA]</scope>
    <source>
        <strain evidence="2 3">DSM 19284</strain>
    </source>
</reference>
<dbReference type="AlphaFoldDB" id="A0A0R1M649"/>
<evidence type="ECO:0000313" key="3">
    <source>
        <dbReference type="Proteomes" id="UP000051074"/>
    </source>
</evidence>
<name>A0A0R1M649_9LACO</name>
<organism evidence="2 3">
    <name type="scientific">Lactobacillus equicursoris DSM 19284 = JCM 14600 = CIP 110162</name>
    <dbReference type="NCBI Taxonomy" id="1293597"/>
    <lineage>
        <taxon>Bacteria</taxon>
        <taxon>Bacillati</taxon>
        <taxon>Bacillota</taxon>
        <taxon>Bacilli</taxon>
        <taxon>Lactobacillales</taxon>
        <taxon>Lactobacillaceae</taxon>
        <taxon>Lactobacillus</taxon>
    </lineage>
</organism>
<dbReference type="PATRIC" id="fig|1293597.4.peg.1514"/>
<dbReference type="Pfam" id="PF11151">
    <property type="entry name" value="DUF2929"/>
    <property type="match status" value="1"/>
</dbReference>
<gene>
    <name evidence="2" type="ORF">FC20_GL001417</name>
</gene>
<comment type="caution">
    <text evidence="2">The sequence shown here is derived from an EMBL/GenBank/DDBJ whole genome shotgun (WGS) entry which is preliminary data.</text>
</comment>
<dbReference type="InterPro" id="IPR021324">
    <property type="entry name" value="DUF2929"/>
</dbReference>
<proteinExistence type="predicted"/>
<keyword evidence="1" id="KW-0472">Membrane</keyword>
<feature type="transmembrane region" description="Helical" evidence="1">
    <location>
        <begin position="22"/>
        <end position="39"/>
    </location>
</feature>
<dbReference type="STRING" id="1293597.FC20_GL001417"/>
<evidence type="ECO:0000313" key="2">
    <source>
        <dbReference type="EMBL" id="KRL03329.1"/>
    </source>
</evidence>
<dbReference type="Proteomes" id="UP000051074">
    <property type="component" value="Unassembled WGS sequence"/>
</dbReference>
<keyword evidence="1" id="KW-1133">Transmembrane helix</keyword>
<evidence type="ECO:0000256" key="1">
    <source>
        <dbReference type="SAM" id="Phobius"/>
    </source>
</evidence>
<dbReference type="eggNOG" id="ENOG5030AEN">
    <property type="taxonomic scope" value="Bacteria"/>
</dbReference>
<protein>
    <submittedName>
        <fullName evidence="2">Uncharacterized protein</fullName>
    </submittedName>
</protein>